<comment type="caution">
    <text evidence="2">The sequence shown here is derived from an EMBL/GenBank/DDBJ whole genome shotgun (WGS) entry which is preliminary data.</text>
</comment>
<dbReference type="eggNOG" id="COG5557">
    <property type="taxonomic scope" value="Bacteria"/>
</dbReference>
<sequence>MKDIEWARINKDVLASLESPRAAFWIVLAVCIALVLCGVAAEVYQYKHGLGVALMDKPHYWQLYISNFVFWIGMSHSGTLLSAILLLTKADWRKPIYRFAEAMTLFSILTAAIFPVIHLGRVWYMYWVLPYPNQHTIWPNFRSPLLWDAAAITTYALSSILFLYVGMIPDLAICRDNAKGWRKKLYTALSVGWMGRATEWMAFRKTYVLIACFLVPLAVSVHSIVASDFAMSIMPDWHITSFPPYFVAGALYSGCAAIITLFVMLRYIFKFEAYMTTEIMDKTAKLTFAIAMVWNFLNLGEYASIWYSNDMFEKEVLIQKFIGPYAPVVWGMLLCAMVAPFAMAFEKFRHNMWAMFWLSLVLQLGMWLERFQIVSPPLASNHEPWTWAVVWPGTVQLTLTAASFGWFTMLFLIFCKIFPSVSMYEVKEMVFHRRHASSRDEMEDIGKIKDEVMRSEGGLA</sequence>
<dbReference type="Proteomes" id="UP000005297">
    <property type="component" value="Unassembled WGS sequence"/>
</dbReference>
<keyword evidence="1" id="KW-1133">Transmembrane helix</keyword>
<dbReference type="PANTHER" id="PTHR43044">
    <property type="match status" value="1"/>
</dbReference>
<accession>Q0F3K3</accession>
<keyword evidence="1" id="KW-0812">Transmembrane</keyword>
<feature type="transmembrane region" description="Helical" evidence="1">
    <location>
        <begin position="352"/>
        <end position="368"/>
    </location>
</feature>
<organism evidence="2 3">
    <name type="scientific">Mariprofundus ferrooxydans PV-1</name>
    <dbReference type="NCBI Taxonomy" id="314345"/>
    <lineage>
        <taxon>Bacteria</taxon>
        <taxon>Pseudomonadati</taxon>
        <taxon>Pseudomonadota</taxon>
        <taxon>Candidatius Mariprofundia</taxon>
        <taxon>Mariprofundales</taxon>
        <taxon>Mariprofundaceae</taxon>
        <taxon>Mariprofundus</taxon>
    </lineage>
</organism>
<keyword evidence="1" id="KW-0472">Membrane</keyword>
<reference evidence="2 3" key="1">
    <citation type="submission" date="2006-09" db="EMBL/GenBank/DDBJ databases">
        <authorList>
            <person name="Emerson D."/>
            <person name="Ferriera S."/>
            <person name="Johnson J."/>
            <person name="Kravitz S."/>
            <person name="Halpern A."/>
            <person name="Remington K."/>
            <person name="Beeson K."/>
            <person name="Tran B."/>
            <person name="Rogers Y.-H."/>
            <person name="Friedman R."/>
            <person name="Venter J.C."/>
        </authorList>
    </citation>
    <scope>NUCLEOTIDE SEQUENCE [LARGE SCALE GENOMIC DNA]</scope>
    <source>
        <strain evidence="2 3">PV-1</strain>
    </source>
</reference>
<feature type="transmembrane region" description="Helical" evidence="1">
    <location>
        <begin position="327"/>
        <end position="345"/>
    </location>
</feature>
<feature type="transmembrane region" description="Helical" evidence="1">
    <location>
        <begin position="286"/>
        <end position="307"/>
    </location>
</feature>
<dbReference type="AlphaFoldDB" id="Q0F3K3"/>
<proteinExistence type="predicted"/>
<dbReference type="InParanoid" id="Q0F3K3"/>
<keyword evidence="3" id="KW-1185">Reference proteome</keyword>
<dbReference type="OrthoDB" id="5288008at2"/>
<dbReference type="STRING" id="314344.AL013_04040"/>
<dbReference type="PANTHER" id="PTHR43044:SF2">
    <property type="entry name" value="POLYSULPHIDE REDUCTASE NRFD"/>
    <property type="match status" value="1"/>
</dbReference>
<feature type="transmembrane region" description="Helical" evidence="1">
    <location>
        <begin position="21"/>
        <end position="41"/>
    </location>
</feature>
<dbReference type="RefSeq" id="WP_009851084.1">
    <property type="nucleotide sequence ID" value="NZ_DS022295.1"/>
</dbReference>
<feature type="transmembrane region" description="Helical" evidence="1">
    <location>
        <begin position="99"/>
        <end position="124"/>
    </location>
</feature>
<feature type="transmembrane region" description="Helical" evidence="1">
    <location>
        <begin position="245"/>
        <end position="265"/>
    </location>
</feature>
<feature type="transmembrane region" description="Helical" evidence="1">
    <location>
        <begin position="206"/>
        <end position="225"/>
    </location>
</feature>
<dbReference type="EMBL" id="AATS01000001">
    <property type="protein sequence ID" value="EAU55938.1"/>
    <property type="molecule type" value="Genomic_DNA"/>
</dbReference>
<dbReference type="HOGENOM" id="CLU_021295_1_0_0"/>
<evidence type="ECO:0000256" key="1">
    <source>
        <dbReference type="SAM" id="Phobius"/>
    </source>
</evidence>
<protein>
    <submittedName>
        <fullName evidence="2">Polysulphide reductase, NrfD</fullName>
    </submittedName>
</protein>
<name>Q0F3K3_9PROT</name>
<feature type="transmembrane region" description="Helical" evidence="1">
    <location>
        <begin position="61"/>
        <end position="87"/>
    </location>
</feature>
<feature type="transmembrane region" description="Helical" evidence="1">
    <location>
        <begin position="388"/>
        <end position="414"/>
    </location>
</feature>
<evidence type="ECO:0000313" key="2">
    <source>
        <dbReference type="EMBL" id="EAU55938.1"/>
    </source>
</evidence>
<evidence type="ECO:0000313" key="3">
    <source>
        <dbReference type="Proteomes" id="UP000005297"/>
    </source>
</evidence>
<feature type="transmembrane region" description="Helical" evidence="1">
    <location>
        <begin position="144"/>
        <end position="165"/>
    </location>
</feature>
<gene>
    <name evidence="2" type="ORF">SPV1_03938</name>
</gene>